<dbReference type="WBParaSite" id="maker-uti_cns_0046612-snap-gene-0.2-mRNA-1">
    <property type="protein sequence ID" value="maker-uti_cns_0046612-snap-gene-0.2-mRNA-1"/>
    <property type="gene ID" value="maker-uti_cns_0046612-snap-gene-0.2"/>
</dbReference>
<dbReference type="GO" id="GO:0016460">
    <property type="term" value="C:myosin II complex"/>
    <property type="evidence" value="ECO:0007669"/>
    <property type="project" value="TreeGrafter"/>
</dbReference>
<accession>A0A1I8J9V9</accession>
<evidence type="ECO:0000313" key="2">
    <source>
        <dbReference type="WBParaSite" id="maker-uti_cns_0046612-snap-gene-0.2-mRNA-1"/>
    </source>
</evidence>
<dbReference type="Proteomes" id="UP000095280">
    <property type="component" value="Unplaced"/>
</dbReference>
<reference evidence="2" key="1">
    <citation type="submission" date="2016-11" db="UniProtKB">
        <authorList>
            <consortium name="WormBaseParasite"/>
        </authorList>
    </citation>
    <scope>IDENTIFICATION</scope>
</reference>
<dbReference type="InterPro" id="IPR018247">
    <property type="entry name" value="EF_Hand_1_Ca_BS"/>
</dbReference>
<dbReference type="InterPro" id="IPR011992">
    <property type="entry name" value="EF-hand-dom_pair"/>
</dbReference>
<dbReference type="InterPro" id="IPR050230">
    <property type="entry name" value="CALM/Myosin/TropC-like"/>
</dbReference>
<dbReference type="PROSITE" id="PS50222">
    <property type="entry name" value="EF_HAND_2"/>
    <property type="match status" value="4"/>
</dbReference>
<dbReference type="Gene3D" id="1.10.238.10">
    <property type="entry name" value="EF-hand"/>
    <property type="match status" value="2"/>
</dbReference>
<dbReference type="FunFam" id="1.10.238.10:FF:000001">
    <property type="entry name" value="Calmodulin 1"/>
    <property type="match status" value="1"/>
</dbReference>
<dbReference type="GO" id="GO:0005509">
    <property type="term" value="F:calcium ion binding"/>
    <property type="evidence" value="ECO:0007669"/>
    <property type="project" value="InterPro"/>
</dbReference>
<proteinExistence type="predicted"/>
<dbReference type="InterPro" id="IPR002048">
    <property type="entry name" value="EF_hand_dom"/>
</dbReference>
<evidence type="ECO:0000313" key="1">
    <source>
        <dbReference type="Proteomes" id="UP000095280"/>
    </source>
</evidence>
<dbReference type="SUPFAM" id="SSF47473">
    <property type="entry name" value="EF-hand"/>
    <property type="match status" value="1"/>
</dbReference>
<sequence>MSESDYIPQERIDEAVECGFTEDEARVVYSCFQLFDADNSGSIDETELRNVMQVADCDVSENSIKKMMEEVDTDGNGTVSFKEFCAMAKKKQKQKNDRMEKLRKAFSVFDTDGSGYVDRQELKDGLTAMGKEPLTDEEIEELMNLVDMDGDGQLSIEEFARVLTMSVKDMIEQNQPAE</sequence>
<dbReference type="PANTHER" id="PTHR23048">
    <property type="entry name" value="MYOSIN LIGHT CHAIN 1, 3"/>
    <property type="match status" value="1"/>
</dbReference>
<dbReference type="OrthoDB" id="26525at2759"/>
<dbReference type="Pfam" id="PF13499">
    <property type="entry name" value="EF-hand_7"/>
    <property type="match status" value="2"/>
</dbReference>
<name>A0A1I8J9V9_9PLAT</name>
<dbReference type="SMART" id="SM00054">
    <property type="entry name" value="EFh"/>
    <property type="match status" value="4"/>
</dbReference>
<dbReference type="PRINTS" id="PR01697">
    <property type="entry name" value="PARVALBUMIN"/>
</dbReference>
<dbReference type="PROSITE" id="PS00018">
    <property type="entry name" value="EF_HAND_1"/>
    <property type="match status" value="4"/>
</dbReference>
<dbReference type="AlphaFoldDB" id="A0A1I8J9V9"/>
<dbReference type="PANTHER" id="PTHR23048:SF0">
    <property type="entry name" value="CALMODULIN LIKE 3"/>
    <property type="match status" value="1"/>
</dbReference>
<organism evidence="1 2">
    <name type="scientific">Macrostomum lignano</name>
    <dbReference type="NCBI Taxonomy" id="282301"/>
    <lineage>
        <taxon>Eukaryota</taxon>
        <taxon>Metazoa</taxon>
        <taxon>Spiralia</taxon>
        <taxon>Lophotrochozoa</taxon>
        <taxon>Platyhelminthes</taxon>
        <taxon>Rhabditophora</taxon>
        <taxon>Macrostomorpha</taxon>
        <taxon>Macrostomida</taxon>
        <taxon>Macrostomidae</taxon>
        <taxon>Macrostomum</taxon>
    </lineage>
</organism>
<keyword evidence="1" id="KW-1185">Reference proteome</keyword>
<protein>
    <submittedName>
        <fullName evidence="2">Calmodulin</fullName>
    </submittedName>
</protein>
<dbReference type="STRING" id="282301.A0A1I8J9V9"/>